<evidence type="ECO:0000313" key="1">
    <source>
        <dbReference type="EMBL" id="KAH7373125.1"/>
    </source>
</evidence>
<dbReference type="EMBL" id="CM035422">
    <property type="protein sequence ID" value="KAH7373125.1"/>
    <property type="molecule type" value="Genomic_DNA"/>
</dbReference>
<dbReference type="OrthoDB" id="409956at2759"/>
<evidence type="ECO:0000313" key="2">
    <source>
        <dbReference type="Proteomes" id="UP000825935"/>
    </source>
</evidence>
<reference evidence="1" key="1">
    <citation type="submission" date="2021-08" db="EMBL/GenBank/DDBJ databases">
        <title>WGS assembly of Ceratopteris richardii.</title>
        <authorList>
            <person name="Marchant D.B."/>
            <person name="Chen G."/>
            <person name="Jenkins J."/>
            <person name="Shu S."/>
            <person name="Leebens-Mack J."/>
            <person name="Grimwood J."/>
            <person name="Schmutz J."/>
            <person name="Soltis P."/>
            <person name="Soltis D."/>
            <person name="Chen Z.-H."/>
        </authorList>
    </citation>
    <scope>NUCLEOTIDE SEQUENCE</scope>
    <source>
        <strain evidence="1">Whitten #5841</strain>
        <tissue evidence="1">Leaf</tissue>
    </source>
</reference>
<dbReference type="Proteomes" id="UP000825935">
    <property type="component" value="Chromosome 17"/>
</dbReference>
<keyword evidence="2" id="KW-1185">Reference proteome</keyword>
<dbReference type="AlphaFoldDB" id="A0A8T2SXK8"/>
<proteinExistence type="predicted"/>
<gene>
    <name evidence="1" type="ORF">KP509_17G038300</name>
</gene>
<protein>
    <submittedName>
        <fullName evidence="1">Uncharacterized protein</fullName>
    </submittedName>
</protein>
<name>A0A8T2SXK8_CERRI</name>
<accession>A0A8T2SXK8</accession>
<comment type="caution">
    <text evidence="1">The sequence shown here is derived from an EMBL/GenBank/DDBJ whole genome shotgun (WGS) entry which is preliminary data.</text>
</comment>
<sequence length="342" mass="37567">MVGTAGFRLCFPGSGQCLTTGFLSKSNDSSPHPYFIQVIGKPHIASPNVYHNWSRSYQAYGNAEHCDGTQPTDSCKGILNHTSLCKERAGYTIVWHGLLPSHDPLFSKQSLSRSGSSTYLGATFSSRFFYGSSTKQVPNELVPLKSVSNSRTMLMANQFLARDVMASSLLDGSWNVAWDARPARWLHGRNFAWLLFGVCSCFPMVSGARASPSIPSLSLSLTDGKVNSECETSVDSDLGALAYGASLRSSDVKQIQESQQEGVADDLCNKVVNELISRRSESEWFIEEDFDVYVKRMREPYIRIEIIYGISFGPLFALCGYKPTVGSHSMVSVQSVGFPVES</sequence>
<organism evidence="1 2">
    <name type="scientific">Ceratopteris richardii</name>
    <name type="common">Triangle waterfern</name>
    <dbReference type="NCBI Taxonomy" id="49495"/>
    <lineage>
        <taxon>Eukaryota</taxon>
        <taxon>Viridiplantae</taxon>
        <taxon>Streptophyta</taxon>
        <taxon>Embryophyta</taxon>
        <taxon>Tracheophyta</taxon>
        <taxon>Polypodiopsida</taxon>
        <taxon>Polypodiidae</taxon>
        <taxon>Polypodiales</taxon>
        <taxon>Pteridineae</taxon>
        <taxon>Pteridaceae</taxon>
        <taxon>Parkerioideae</taxon>
        <taxon>Ceratopteris</taxon>
    </lineage>
</organism>